<organism evidence="2 3">
    <name type="scientific">Candidatus Taylorbacteria bacterium RIFCSPHIGHO2_02_FULL_43_32b</name>
    <dbReference type="NCBI Taxonomy" id="1802306"/>
    <lineage>
        <taxon>Bacteria</taxon>
        <taxon>Candidatus Tayloriibacteriota</taxon>
    </lineage>
</organism>
<proteinExistence type="predicted"/>
<evidence type="ECO:0000256" key="1">
    <source>
        <dbReference type="SAM" id="Coils"/>
    </source>
</evidence>
<protein>
    <submittedName>
        <fullName evidence="2">Uncharacterized protein</fullName>
    </submittedName>
</protein>
<gene>
    <name evidence="2" type="ORF">A3C72_00070</name>
</gene>
<name>A0A1G2MJK3_9BACT</name>
<dbReference type="AlphaFoldDB" id="A0A1G2MJK3"/>
<comment type="caution">
    <text evidence="2">The sequence shown here is derived from an EMBL/GenBank/DDBJ whole genome shotgun (WGS) entry which is preliminary data.</text>
</comment>
<keyword evidence="1" id="KW-0175">Coiled coil</keyword>
<reference evidence="2 3" key="1">
    <citation type="journal article" date="2016" name="Nat. Commun.">
        <title>Thousands of microbial genomes shed light on interconnected biogeochemical processes in an aquifer system.</title>
        <authorList>
            <person name="Anantharaman K."/>
            <person name="Brown C.T."/>
            <person name="Hug L.A."/>
            <person name="Sharon I."/>
            <person name="Castelle C.J."/>
            <person name="Probst A.J."/>
            <person name="Thomas B.C."/>
            <person name="Singh A."/>
            <person name="Wilkins M.J."/>
            <person name="Karaoz U."/>
            <person name="Brodie E.L."/>
            <person name="Williams K.H."/>
            <person name="Hubbard S.S."/>
            <person name="Banfield J.F."/>
        </authorList>
    </citation>
    <scope>NUCLEOTIDE SEQUENCE [LARGE SCALE GENOMIC DNA]</scope>
</reference>
<dbReference type="Proteomes" id="UP000177130">
    <property type="component" value="Unassembled WGS sequence"/>
</dbReference>
<sequence>MNAEKYKQAADELSERITHLSVVSQDTAYREGFNLHALRRAQHAAEEDKVFLSGQRVAGVLVLGIHALGQEKAEKFIAACGGRKSCANWALLELDGEKGEIRLNRARTCWVIDLASPRREVMFGWTAHKDFHKWSGTRCAGPRLNTTNGGGHWCGLVSPSMPFNKEISPNTVEFIQRAVSCFTEHGMTLRQWHEAESARRKAEDDRYAEVVRAAIVAGEFDDVTVRVGFGYNPTRGGEYIAVAEEIAGTAGPVATDLAEKVHARVVAKRQAEDEARIMAELEAEQARLADEKAKADSEVKRQAEIAATCAATGISATEWQGMTSKQQRLALHRARLAHKI</sequence>
<dbReference type="EMBL" id="MHRK01000041">
    <property type="protein sequence ID" value="OHA23201.1"/>
    <property type="molecule type" value="Genomic_DNA"/>
</dbReference>
<feature type="coiled-coil region" evidence="1">
    <location>
        <begin position="264"/>
        <end position="298"/>
    </location>
</feature>
<dbReference type="STRING" id="1802306.A3C72_00070"/>
<accession>A0A1G2MJK3</accession>
<evidence type="ECO:0000313" key="3">
    <source>
        <dbReference type="Proteomes" id="UP000177130"/>
    </source>
</evidence>
<evidence type="ECO:0000313" key="2">
    <source>
        <dbReference type="EMBL" id="OHA23201.1"/>
    </source>
</evidence>